<dbReference type="GO" id="GO:0010333">
    <property type="term" value="F:terpene synthase activity"/>
    <property type="evidence" value="ECO:0007669"/>
    <property type="project" value="InterPro"/>
</dbReference>
<dbReference type="GO" id="GO:0000287">
    <property type="term" value="F:magnesium ion binding"/>
    <property type="evidence" value="ECO:0007669"/>
    <property type="project" value="InterPro"/>
</dbReference>
<evidence type="ECO:0000259" key="1">
    <source>
        <dbReference type="Pfam" id="PF03936"/>
    </source>
</evidence>
<reference evidence="3" key="1">
    <citation type="journal article" date="2010" name="Nat. Biotechnol.">
        <title>Draft genome sequence of the oilseed species Ricinus communis.</title>
        <authorList>
            <person name="Chan A.P."/>
            <person name="Crabtree J."/>
            <person name="Zhao Q."/>
            <person name="Lorenzi H."/>
            <person name="Orvis J."/>
            <person name="Puiu D."/>
            <person name="Melake-Berhan A."/>
            <person name="Jones K.M."/>
            <person name="Redman J."/>
            <person name="Chen G."/>
            <person name="Cahoon E.B."/>
            <person name="Gedil M."/>
            <person name="Stanke M."/>
            <person name="Haas B.J."/>
            <person name="Wortman J.R."/>
            <person name="Fraser-Liggett C.M."/>
            <person name="Ravel J."/>
            <person name="Rabinowicz P.D."/>
        </authorList>
    </citation>
    <scope>NUCLEOTIDE SEQUENCE [LARGE SCALE GENOMIC DNA]</scope>
    <source>
        <strain evidence="3">cv. Hale</strain>
    </source>
</reference>
<dbReference type="InParanoid" id="B9SY51"/>
<organism evidence="2 3">
    <name type="scientific">Ricinus communis</name>
    <name type="common">Castor bean</name>
    <dbReference type="NCBI Taxonomy" id="3988"/>
    <lineage>
        <taxon>Eukaryota</taxon>
        <taxon>Viridiplantae</taxon>
        <taxon>Streptophyta</taxon>
        <taxon>Embryophyta</taxon>
        <taxon>Tracheophyta</taxon>
        <taxon>Spermatophyta</taxon>
        <taxon>Magnoliopsida</taxon>
        <taxon>eudicotyledons</taxon>
        <taxon>Gunneridae</taxon>
        <taxon>Pentapetalae</taxon>
        <taxon>rosids</taxon>
        <taxon>fabids</taxon>
        <taxon>Malpighiales</taxon>
        <taxon>Euphorbiaceae</taxon>
        <taxon>Acalyphoideae</taxon>
        <taxon>Acalypheae</taxon>
        <taxon>Ricinus</taxon>
    </lineage>
</organism>
<gene>
    <name evidence="2" type="ORF">RCOM_0987480</name>
</gene>
<feature type="domain" description="Terpene synthase metal-binding" evidence="1">
    <location>
        <begin position="14"/>
        <end position="98"/>
    </location>
</feature>
<keyword evidence="3" id="KW-1185">Reference proteome</keyword>
<evidence type="ECO:0000313" key="2">
    <source>
        <dbReference type="EMBL" id="EEF31469.1"/>
    </source>
</evidence>
<name>B9SY51_RICCO</name>
<dbReference type="Proteomes" id="UP000008311">
    <property type="component" value="Unassembled WGS sequence"/>
</dbReference>
<protein>
    <recommendedName>
        <fullName evidence="1">Terpene synthase metal-binding domain-containing protein</fullName>
    </recommendedName>
</protein>
<evidence type="ECO:0000313" key="3">
    <source>
        <dbReference type="Proteomes" id="UP000008311"/>
    </source>
</evidence>
<dbReference type="InterPro" id="IPR008949">
    <property type="entry name" value="Isoprenoid_synthase_dom_sf"/>
</dbReference>
<proteinExistence type="predicted"/>
<dbReference type="InterPro" id="IPR005630">
    <property type="entry name" value="Terpene_synthase_metal-bd"/>
</dbReference>
<dbReference type="AlphaFoldDB" id="B9SY51"/>
<dbReference type="SUPFAM" id="SSF48576">
    <property type="entry name" value="Terpenoid synthases"/>
    <property type="match status" value="1"/>
</dbReference>
<dbReference type="EMBL" id="EQ974241">
    <property type="protein sequence ID" value="EEF31469.1"/>
    <property type="molecule type" value="Genomic_DNA"/>
</dbReference>
<dbReference type="Pfam" id="PF03936">
    <property type="entry name" value="Terpene_synth_C"/>
    <property type="match status" value="1"/>
</dbReference>
<sequence>MKERYKALIDVYSEIEENMAHSLVTSAYAMLAATSLVGMAENIVNKDTFDWLFSEPKMVTASAIVCSLSKKEGMLHPASSYMKQHSATENKAVQEFHGRTLTTRACTQHLSPCLS</sequence>
<dbReference type="Gene3D" id="1.10.600.10">
    <property type="entry name" value="Farnesyl Diphosphate Synthase"/>
    <property type="match status" value="1"/>
</dbReference>
<accession>B9SY51</accession>